<feature type="domain" description="G-protein coupled receptors family 3 profile" evidence="8">
    <location>
        <begin position="21"/>
        <end position="274"/>
    </location>
</feature>
<evidence type="ECO:0000256" key="5">
    <source>
        <dbReference type="ARBA" id="ARBA00023136"/>
    </source>
</evidence>
<evidence type="ECO:0000256" key="4">
    <source>
        <dbReference type="ARBA" id="ARBA00022989"/>
    </source>
</evidence>
<dbReference type="PANTHER" id="PTHR14511">
    <property type="entry name" value="G PROTEIN COUPLED RECEPTOR, CLASS C, GROUP 5"/>
    <property type="match status" value="1"/>
</dbReference>
<keyword evidence="3 7" id="KW-0812">Transmembrane</keyword>
<keyword evidence="10" id="KW-1185">Reference proteome</keyword>
<evidence type="ECO:0000256" key="3">
    <source>
        <dbReference type="ARBA" id="ARBA00022692"/>
    </source>
</evidence>
<dbReference type="GO" id="GO:0043235">
    <property type="term" value="C:receptor complex"/>
    <property type="evidence" value="ECO:0007669"/>
    <property type="project" value="TreeGrafter"/>
</dbReference>
<feature type="region of interest" description="Disordered" evidence="6">
    <location>
        <begin position="326"/>
        <end position="351"/>
    </location>
</feature>
<organism evidence="9 10">
    <name type="scientific">Gadus morhua</name>
    <name type="common">Atlantic cod</name>
    <dbReference type="NCBI Taxonomy" id="8049"/>
    <lineage>
        <taxon>Eukaryota</taxon>
        <taxon>Metazoa</taxon>
        <taxon>Chordata</taxon>
        <taxon>Craniata</taxon>
        <taxon>Vertebrata</taxon>
        <taxon>Euteleostomi</taxon>
        <taxon>Actinopterygii</taxon>
        <taxon>Neopterygii</taxon>
        <taxon>Teleostei</taxon>
        <taxon>Neoteleostei</taxon>
        <taxon>Acanthomorphata</taxon>
        <taxon>Zeiogadaria</taxon>
        <taxon>Gadariae</taxon>
        <taxon>Gadiformes</taxon>
        <taxon>Gadoidei</taxon>
        <taxon>Gadidae</taxon>
        <taxon>Gadus</taxon>
    </lineage>
</organism>
<dbReference type="RefSeq" id="XP_030229772.1">
    <property type="nucleotide sequence ID" value="XM_030373912.1"/>
</dbReference>
<evidence type="ECO:0000313" key="10">
    <source>
        <dbReference type="Proteomes" id="UP000694546"/>
    </source>
</evidence>
<comment type="similarity">
    <text evidence="2">Belongs to the G-protein coupled receptor 3 family.</text>
</comment>
<dbReference type="PANTHER" id="PTHR14511:SF15">
    <property type="entry name" value="G-PROTEIN COUPLED RECEPTOR FAMILY C GROUP 5 MEMBER C"/>
    <property type="match status" value="1"/>
</dbReference>
<proteinExistence type="inferred from homology"/>
<feature type="transmembrane region" description="Helical" evidence="7">
    <location>
        <begin position="253"/>
        <end position="272"/>
    </location>
</feature>
<feature type="transmembrane region" description="Helical" evidence="7">
    <location>
        <begin position="184"/>
        <end position="207"/>
    </location>
</feature>
<gene>
    <name evidence="9" type="primary">LOC115556692</name>
</gene>
<dbReference type="GO" id="GO:0004930">
    <property type="term" value="F:G protein-coupled receptor activity"/>
    <property type="evidence" value="ECO:0007669"/>
    <property type="project" value="InterPro"/>
</dbReference>
<feature type="transmembrane region" description="Helical" evidence="7">
    <location>
        <begin position="99"/>
        <end position="123"/>
    </location>
</feature>
<keyword evidence="4 7" id="KW-1133">Transmembrane helix</keyword>
<accession>A0A8C5CGG7</accession>
<dbReference type="Ensembl" id="ENSGMOT00000037118.1">
    <property type="protein sequence ID" value="ENSGMOP00000060646.1"/>
    <property type="gene ID" value="ENSGMOG00000024412.1"/>
</dbReference>
<feature type="transmembrane region" description="Helical" evidence="7">
    <location>
        <begin position="65"/>
        <end position="87"/>
    </location>
</feature>
<feature type="region of interest" description="Disordered" evidence="6">
    <location>
        <begin position="381"/>
        <end position="418"/>
    </location>
</feature>
<feature type="transmembrane region" description="Helical" evidence="7">
    <location>
        <begin position="25"/>
        <end position="53"/>
    </location>
</feature>
<dbReference type="GeneID" id="115556692"/>
<evidence type="ECO:0000256" key="7">
    <source>
        <dbReference type="SAM" id="Phobius"/>
    </source>
</evidence>
<evidence type="ECO:0000256" key="1">
    <source>
        <dbReference type="ARBA" id="ARBA00004141"/>
    </source>
</evidence>
<evidence type="ECO:0000313" key="9">
    <source>
        <dbReference type="Ensembl" id="ENSGMOP00000060646.1"/>
    </source>
</evidence>
<dbReference type="GO" id="GO:0070062">
    <property type="term" value="C:extracellular exosome"/>
    <property type="evidence" value="ECO:0007669"/>
    <property type="project" value="TreeGrafter"/>
</dbReference>
<reference evidence="9" key="1">
    <citation type="submission" date="2025-08" db="UniProtKB">
        <authorList>
            <consortium name="Ensembl"/>
        </authorList>
    </citation>
    <scope>IDENTIFICATION</scope>
</reference>
<name>A0A8C5CGG7_GADMO</name>
<keyword evidence="5 7" id="KW-0472">Membrane</keyword>
<dbReference type="OMA" id="GCPSSID"/>
<protein>
    <submittedName>
        <fullName evidence="9">G-protein coupled receptor family C group 5 member C-like</fullName>
    </submittedName>
</protein>
<reference evidence="9" key="2">
    <citation type="submission" date="2025-09" db="UniProtKB">
        <authorList>
            <consortium name="Ensembl"/>
        </authorList>
    </citation>
    <scope>IDENTIFICATION</scope>
</reference>
<dbReference type="AlphaFoldDB" id="A0A8C5CGG7"/>
<dbReference type="Pfam" id="PF00003">
    <property type="entry name" value="7tm_3"/>
    <property type="match status" value="1"/>
</dbReference>
<dbReference type="GO" id="GO:0005886">
    <property type="term" value="C:plasma membrane"/>
    <property type="evidence" value="ECO:0007669"/>
    <property type="project" value="TreeGrafter"/>
</dbReference>
<evidence type="ECO:0000256" key="2">
    <source>
        <dbReference type="ARBA" id="ARBA00007242"/>
    </source>
</evidence>
<dbReference type="Proteomes" id="UP000694546">
    <property type="component" value="Chromosome 2"/>
</dbReference>
<evidence type="ECO:0000256" key="6">
    <source>
        <dbReference type="SAM" id="MobiDB-lite"/>
    </source>
</evidence>
<comment type="subcellular location">
    <subcellularLocation>
        <location evidence="1">Membrane</location>
        <topology evidence="1">Multi-pass membrane protein</topology>
    </subcellularLocation>
</comment>
<feature type="transmembrane region" description="Helical" evidence="7">
    <location>
        <begin position="135"/>
        <end position="159"/>
    </location>
</feature>
<dbReference type="GO" id="GO:0030295">
    <property type="term" value="F:protein kinase activator activity"/>
    <property type="evidence" value="ECO:0007669"/>
    <property type="project" value="TreeGrafter"/>
</dbReference>
<dbReference type="GeneTree" id="ENSGT00950000182961"/>
<dbReference type="InterPro" id="IPR051753">
    <property type="entry name" value="RA-inducible_GPCR3"/>
</dbReference>
<feature type="transmembrane region" description="Helical" evidence="7">
    <location>
        <begin position="219"/>
        <end position="241"/>
    </location>
</feature>
<evidence type="ECO:0000259" key="8">
    <source>
        <dbReference type="Pfam" id="PF00003"/>
    </source>
</evidence>
<dbReference type="OrthoDB" id="9880600at2759"/>
<dbReference type="InterPro" id="IPR017978">
    <property type="entry name" value="GPCR_3_C"/>
</dbReference>
<sequence length="418" mass="44282">MTSGVPRGCGAGVKPLYFNLCDLDAAWGVAVEAVAAAGALTSFVLLVFLLGVWPLVGDQQRRRMLHLLVAFTLCTLGLFGLALAFVVGRDSTTCAARRFLFGVLFAGCLACLVTHGLWLALLGGGSAGGGRGPRGWLLGLGGLALWLVEVMVNAEWLIITLLRSPLSPPAVTPDLSCSIANQDFVTALVYVMALLLAAVATAVAALAQKDGRWRRDGALLLSTGLLTAALWAAWIGMYVYGNGALGRGDWDDPTVAVALVANGWAFLLTYVVPETWLLDPGQGGGEEEDSDAEHAVYPGRSALDYGPDRTPAVHNLYMDNAAFSMEEPKGEEPLPEAPPAPEGPRPGHLRRGVYQPTEMALIHKGLTYTDFHKNAGTMASAPAMNKETPSPSLAWPLPPPSVLRHADSGNALNRKPLW</sequence>
<feature type="compositionally biased region" description="Pro residues" evidence="6">
    <location>
        <begin position="335"/>
        <end position="344"/>
    </location>
</feature>